<dbReference type="AlphaFoldDB" id="A0A3M6QG65"/>
<dbReference type="PANTHER" id="PTHR36234">
    <property type="entry name" value="LYSYL ENDOPEPTIDASE"/>
    <property type="match status" value="1"/>
</dbReference>
<dbReference type="GO" id="GO:0004252">
    <property type="term" value="F:serine-type endopeptidase activity"/>
    <property type="evidence" value="ECO:0007669"/>
    <property type="project" value="InterPro"/>
</dbReference>
<evidence type="ECO:0000313" key="4">
    <source>
        <dbReference type="Proteomes" id="UP000267035"/>
    </source>
</evidence>
<dbReference type="InterPro" id="IPR043504">
    <property type="entry name" value="Peptidase_S1_PA_chymotrypsin"/>
</dbReference>
<dbReference type="InterPro" id="IPR043708">
    <property type="entry name" value="DUF5648"/>
</dbReference>
<feature type="chain" id="PRO_5017988307" evidence="1">
    <location>
        <begin position="31"/>
        <end position="702"/>
    </location>
</feature>
<name>A0A3M6QG65_9BURK</name>
<dbReference type="Pfam" id="PF18885">
    <property type="entry name" value="DUF5648"/>
    <property type="match status" value="1"/>
</dbReference>
<evidence type="ECO:0000313" key="3">
    <source>
        <dbReference type="EMBL" id="RMX02037.1"/>
    </source>
</evidence>
<evidence type="ECO:0000259" key="2">
    <source>
        <dbReference type="PROSITE" id="PS50240"/>
    </source>
</evidence>
<feature type="signal peptide" evidence="1">
    <location>
        <begin position="1"/>
        <end position="30"/>
    </location>
</feature>
<dbReference type="Gene3D" id="2.40.10.10">
    <property type="entry name" value="Trypsin-like serine proteases"/>
    <property type="match status" value="1"/>
</dbReference>
<keyword evidence="1" id="KW-0732">Signal</keyword>
<dbReference type="PROSITE" id="PS00134">
    <property type="entry name" value="TRYPSIN_HIS"/>
    <property type="match status" value="1"/>
</dbReference>
<reference evidence="3 4" key="1">
    <citation type="submission" date="2018-10" db="EMBL/GenBank/DDBJ databases">
        <title>Comamonadaceae CDC group NO-1 genome sequencing and assembly.</title>
        <authorList>
            <person name="Bernier A.-M."/>
            <person name="Bernard K."/>
        </authorList>
    </citation>
    <scope>NUCLEOTIDE SEQUENCE [LARGE SCALE GENOMIC DNA]</scope>
    <source>
        <strain evidence="3 4">NML161473</strain>
    </source>
</reference>
<gene>
    <name evidence="3" type="ORF">EBQ25_02035</name>
</gene>
<comment type="caution">
    <text evidence="3">The sequence shown here is derived from an EMBL/GenBank/DDBJ whole genome shotgun (WGS) entry which is preliminary data.</text>
</comment>
<keyword evidence="4" id="KW-1185">Reference proteome</keyword>
<accession>A0A3M6QG65</accession>
<dbReference type="EMBL" id="RDQL01000002">
    <property type="protein sequence ID" value="RMX02037.1"/>
    <property type="molecule type" value="Genomic_DNA"/>
</dbReference>
<protein>
    <submittedName>
        <fullName evidence="3">Serine protease</fullName>
    </submittedName>
</protein>
<dbReference type="InterPro" id="IPR009003">
    <property type="entry name" value="Peptidase_S1_PA"/>
</dbReference>
<keyword evidence="3" id="KW-0378">Hydrolase</keyword>
<keyword evidence="3" id="KW-0645">Protease</keyword>
<dbReference type="Proteomes" id="UP000267035">
    <property type="component" value="Unassembled WGS sequence"/>
</dbReference>
<dbReference type="Pfam" id="PF13365">
    <property type="entry name" value="Trypsin_2"/>
    <property type="match status" value="1"/>
</dbReference>
<evidence type="ECO:0000256" key="1">
    <source>
        <dbReference type="SAM" id="SignalP"/>
    </source>
</evidence>
<dbReference type="PROSITE" id="PS50240">
    <property type="entry name" value="TRYPSIN_DOM"/>
    <property type="match status" value="1"/>
</dbReference>
<dbReference type="InterPro" id="IPR001254">
    <property type="entry name" value="Trypsin_dom"/>
</dbReference>
<sequence length="702" mass="76717">MMAFTREVHMKKLNIAMAVMATLGLGSVQAQQAQEFFASSYHASEVAGEAAPLAFSSQFSAKLAKHARVAVTPTIIDLGALDDYSLIAKRAEAERPNVRMIGAARESETTASVRATAAQLKWQPLADGRQTAALQFHSGNAYGVRLGLLVQALPATAVVRVYAPGDIANAQEITGVGIQQVLKRNAEAGDTSEAGRTYWLPTIDGDAAVVQIDLPASASPSDVQVAVPYAAHIFESMLHLDEENIQKADYETNPNDPDPDMPRGMGIHSSDVCNYDASCQQEIADVRKSVARMVFVSGYRAKQDENGNPVLEDDGKTPKMVPVVATCTGTLLADKGHTGTPYLLTAAHCIDNQTVASTLETDWRFHTQSCSNSALSASHFRLTGSAGGARLVYSEDNYDTTLLVLNSKPYGDVVYAGWWTTQELHQAAYGISHPSGDLQKVSFGRISSYLVCTHFDENGVTECHDGLRDHSDFFDVNYSYGTTEGGSSGSGLFAWHQNGAYLLTGVLSAGNASCSSRDGRNVYGRFDRAYHDGLKYFLGEKATNYMDLRPVYRFFNTASGSHFYTQSVQERDIVIKDLPSFHYEGEAFWAYVNAHAQGPAHLSPVYRFFNQATGAHFYTISPIERDILKATDSANTFKYEGVVWHARTMPGDGTDPVYRFYNTSNGSHFYTISHQEKLLIDAIFPSLKPEGVAYYAWPKTSQ</sequence>
<feature type="domain" description="Peptidase S1" evidence="2">
    <location>
        <begin position="295"/>
        <end position="539"/>
    </location>
</feature>
<dbReference type="SUPFAM" id="SSF50494">
    <property type="entry name" value="Trypsin-like serine proteases"/>
    <property type="match status" value="1"/>
</dbReference>
<dbReference type="PANTHER" id="PTHR36234:SF5">
    <property type="entry name" value="LYSYL ENDOPEPTIDASE"/>
    <property type="match status" value="1"/>
</dbReference>
<organism evidence="3 4">
    <name type="scientific">Allofranklinella schreckenbergeri</name>
    <dbReference type="NCBI Taxonomy" id="1076744"/>
    <lineage>
        <taxon>Bacteria</taxon>
        <taxon>Pseudomonadati</taxon>
        <taxon>Pseudomonadota</taxon>
        <taxon>Betaproteobacteria</taxon>
        <taxon>Burkholderiales</taxon>
        <taxon>Comamonadaceae</taxon>
        <taxon>Allofranklinella</taxon>
    </lineage>
</organism>
<proteinExistence type="predicted"/>
<dbReference type="GO" id="GO:0006508">
    <property type="term" value="P:proteolysis"/>
    <property type="evidence" value="ECO:0007669"/>
    <property type="project" value="UniProtKB-KW"/>
</dbReference>
<dbReference type="InterPro" id="IPR018114">
    <property type="entry name" value="TRYPSIN_HIS"/>
</dbReference>